<name>A0A9W7CD45_9STRA</name>
<gene>
    <name evidence="3" type="ORF">TrLO_g251</name>
</gene>
<feature type="compositionally biased region" description="Acidic residues" evidence="1">
    <location>
        <begin position="253"/>
        <end position="263"/>
    </location>
</feature>
<dbReference type="PROSITE" id="PS50195">
    <property type="entry name" value="PX"/>
    <property type="match status" value="1"/>
</dbReference>
<dbReference type="InterPro" id="IPR038765">
    <property type="entry name" value="Papain-like_cys_pep_sf"/>
</dbReference>
<dbReference type="SMART" id="SM00312">
    <property type="entry name" value="PX"/>
    <property type="match status" value="1"/>
</dbReference>
<dbReference type="PANTHER" id="PTHR47112:SF1">
    <property type="entry name" value="PX DOMAIN-CONTAINING PROTEIN"/>
    <property type="match status" value="1"/>
</dbReference>
<evidence type="ECO:0000313" key="3">
    <source>
        <dbReference type="EMBL" id="GMI03981.1"/>
    </source>
</evidence>
<proteinExistence type="predicted"/>
<reference evidence="4" key="1">
    <citation type="journal article" date="2023" name="Commun. Biol.">
        <title>Genome analysis of Parmales, the sister group of diatoms, reveals the evolutionary specialization of diatoms from phago-mixotrophs to photoautotrophs.</title>
        <authorList>
            <person name="Ban H."/>
            <person name="Sato S."/>
            <person name="Yoshikawa S."/>
            <person name="Yamada K."/>
            <person name="Nakamura Y."/>
            <person name="Ichinomiya M."/>
            <person name="Sato N."/>
            <person name="Blanc-Mathieu R."/>
            <person name="Endo H."/>
            <person name="Kuwata A."/>
            <person name="Ogata H."/>
        </authorList>
    </citation>
    <scope>NUCLEOTIDE SEQUENCE [LARGE SCALE GENOMIC DNA]</scope>
    <source>
        <strain evidence="4">NIES 3700</strain>
    </source>
</reference>
<feature type="compositionally biased region" description="Polar residues" evidence="1">
    <location>
        <begin position="628"/>
        <end position="637"/>
    </location>
</feature>
<organism evidence="3 4">
    <name type="scientific">Triparma laevis f. longispina</name>
    <dbReference type="NCBI Taxonomy" id="1714387"/>
    <lineage>
        <taxon>Eukaryota</taxon>
        <taxon>Sar</taxon>
        <taxon>Stramenopiles</taxon>
        <taxon>Ochrophyta</taxon>
        <taxon>Bolidophyceae</taxon>
        <taxon>Parmales</taxon>
        <taxon>Triparmaceae</taxon>
        <taxon>Triparma</taxon>
    </lineage>
</organism>
<dbReference type="Gene3D" id="3.90.1720.10">
    <property type="entry name" value="endopeptidase domain like (from Nostoc punctiforme)"/>
    <property type="match status" value="1"/>
</dbReference>
<evidence type="ECO:0000313" key="4">
    <source>
        <dbReference type="Proteomes" id="UP001165122"/>
    </source>
</evidence>
<protein>
    <recommendedName>
        <fullName evidence="2">PX domain-containing protein</fullName>
    </recommendedName>
</protein>
<feature type="domain" description="PX" evidence="2">
    <location>
        <begin position="318"/>
        <end position="439"/>
    </location>
</feature>
<accession>A0A9W7CD45</accession>
<dbReference type="InterPro" id="IPR036871">
    <property type="entry name" value="PX_dom_sf"/>
</dbReference>
<feature type="region of interest" description="Disordered" evidence="1">
    <location>
        <begin position="233"/>
        <end position="263"/>
    </location>
</feature>
<dbReference type="SUPFAM" id="SSF54001">
    <property type="entry name" value="Cysteine proteinases"/>
    <property type="match status" value="1"/>
</dbReference>
<dbReference type="AlphaFoldDB" id="A0A9W7CD45"/>
<dbReference type="CDD" id="cd06093">
    <property type="entry name" value="PX_domain"/>
    <property type="match status" value="1"/>
</dbReference>
<dbReference type="GO" id="GO:0035091">
    <property type="term" value="F:phosphatidylinositol binding"/>
    <property type="evidence" value="ECO:0007669"/>
    <property type="project" value="InterPro"/>
</dbReference>
<dbReference type="Gene3D" id="3.30.1520.10">
    <property type="entry name" value="Phox-like domain"/>
    <property type="match status" value="1"/>
</dbReference>
<dbReference type="SUPFAM" id="SSF64268">
    <property type="entry name" value="PX domain"/>
    <property type="match status" value="1"/>
</dbReference>
<dbReference type="Proteomes" id="UP001165122">
    <property type="component" value="Unassembled WGS sequence"/>
</dbReference>
<feature type="region of interest" description="Disordered" evidence="1">
    <location>
        <begin position="597"/>
        <end position="661"/>
    </location>
</feature>
<dbReference type="InterPro" id="IPR001683">
    <property type="entry name" value="PX_dom"/>
</dbReference>
<sequence>MPDAQPSKNAKIDKIRIHIPLQIAPVSGVEGSDPTPSISPIYIDICYKTSAASSNSFRFNSGWLSYSSVLGVKSVLFDGVKELLGEKKEEGGKESKLLGHRVFSSSWCDVTELTAHGVKEESKETSSTSSMIMRLGVSNSLSNSRRHEIKTSVKIIMTLVPVQGLEIDDLLKCVEDMFITKGQEYYILQVMLELMLEDPDGTDITPEKPEADEDEIQDAGGINKILGGSRRTRVTNDRNRMGSTWSFDRDESGLEGEDSDDDEDEILWLDDEKQSMRVLFPSDSDSVTAKTQNTMSTSCLTTPIILKLLPAYLLPPPIIRLRIPFTQQSTDIFQKKYTAYHMFLKQGRLSWRVVKRYSDFKEFKEKLDRNEANVRKMDLEGLPLLPAKTLPFAKVAMSESVVQKRRLGLERYMKELLKIPGATDNVEVLSFLGVVNSARHGGTNKAAKKEESGGEKGGGGESTRGVIHISQLRGMVKWGDLILFRCANSVSAAQRLATGAEWDHVALVVKRRFSRTLELLESTGDGVAVYPLVSRLKAYGTEFTNYMAVRSLDHTRTFQEFEAMCDFTESVLGVPYGFNFRKLFGAIGINKKIGMGEKDKSEKSGIGGEAARVSNEADNSEAPGHGSLTRNNNSVGRTTEESSGSGGSGGSGVTAERDKEEAKKAGMGGIAGVGTLMSFGDKKDYFCSELIAAALKAMGIMYDRRNELYFWPGEFGKGGSLDKSLIEDCCYEDEMIIDCKVLEIGSARVSVQHMESTGSNEGGVY</sequence>
<comment type="caution">
    <text evidence="3">The sequence shown here is derived from an EMBL/GenBank/DDBJ whole genome shotgun (WGS) entry which is preliminary data.</text>
</comment>
<keyword evidence="4" id="KW-1185">Reference proteome</keyword>
<dbReference type="Pfam" id="PF00787">
    <property type="entry name" value="PX"/>
    <property type="match status" value="1"/>
</dbReference>
<evidence type="ECO:0000256" key="1">
    <source>
        <dbReference type="SAM" id="MobiDB-lite"/>
    </source>
</evidence>
<evidence type="ECO:0000259" key="2">
    <source>
        <dbReference type="PROSITE" id="PS50195"/>
    </source>
</evidence>
<dbReference type="EMBL" id="BRXW01000066">
    <property type="protein sequence ID" value="GMI03981.1"/>
    <property type="molecule type" value="Genomic_DNA"/>
</dbReference>
<dbReference type="OrthoDB" id="7462577at2759"/>
<dbReference type="PANTHER" id="PTHR47112">
    <property type="entry name" value="PX DOMAIN-CONTAINING PROTEIN"/>
    <property type="match status" value="1"/>
</dbReference>
<feature type="region of interest" description="Disordered" evidence="1">
    <location>
        <begin position="442"/>
        <end position="463"/>
    </location>
</feature>